<protein>
    <recommendedName>
        <fullName evidence="3">Saccharopine dehydrogenase NADP binding domain-containing protein</fullName>
    </recommendedName>
</protein>
<organism evidence="1 2">
    <name type="scientific">Affinibrenneria salicis</name>
    <dbReference type="NCBI Taxonomy" id="2590031"/>
    <lineage>
        <taxon>Bacteria</taxon>
        <taxon>Pseudomonadati</taxon>
        <taxon>Pseudomonadota</taxon>
        <taxon>Gammaproteobacteria</taxon>
        <taxon>Enterobacterales</taxon>
        <taxon>Pectobacteriaceae</taxon>
        <taxon>Affinibrenneria</taxon>
    </lineage>
</organism>
<dbReference type="Proteomes" id="UP000335415">
    <property type="component" value="Unassembled WGS sequence"/>
</dbReference>
<gene>
    <name evidence="1" type="ORF">FJU30_20865</name>
</gene>
<accession>A0A5J5FT87</accession>
<dbReference type="AlphaFoldDB" id="A0A5J5FT87"/>
<dbReference type="Gene3D" id="3.40.50.720">
    <property type="entry name" value="NAD(P)-binding Rossmann-like Domain"/>
    <property type="match status" value="1"/>
</dbReference>
<dbReference type="OrthoDB" id="8477818at2"/>
<keyword evidence="2" id="KW-1185">Reference proteome</keyword>
<dbReference type="InterPro" id="IPR036291">
    <property type="entry name" value="NAD(P)-bd_dom_sf"/>
</dbReference>
<dbReference type="PANTHER" id="PTHR43781:SF1">
    <property type="entry name" value="SACCHAROPINE DEHYDROGENASE"/>
    <property type="match status" value="1"/>
</dbReference>
<sequence length="374" mass="40358">MRQIGIIGASGAVGGAALALLRSDGYAPKAGYRTRRPGTDPETCWQAVDVYDRISLARFCSGCRVILNAAGPSGQIGDRVLRAADAAGADYVDAFGGALLEQQLDARLPETERRVVHSAGVYPGLSAMLPQYIVDKYFDHAHQLRGWTGGREHCTPAAGMDVLLSAIQGFGLAGAIWRKGVRVDSTSGLIRNVYIPGFPLRMCVQPFLSREIERVARRLSLQDLQWHNVMPDAGPMEVMSRWVGRLGLSDPPDMLQLQQATADLVRASDLDSAGQTPFYRQVVEIEGERHGKRRCVRAVLSAVDSYRVSGAVAACAVLHILNIPCQPGSYTAADFLSTSSVLDKLRAWKVISALSIDVVTPPESESIASEEGTL</sequence>
<name>A0A5J5FT87_9GAMM</name>
<dbReference type="EMBL" id="VYKJ01000013">
    <property type="protein sequence ID" value="KAA8996661.1"/>
    <property type="molecule type" value="Genomic_DNA"/>
</dbReference>
<dbReference type="SUPFAM" id="SSF51735">
    <property type="entry name" value="NAD(P)-binding Rossmann-fold domains"/>
    <property type="match status" value="1"/>
</dbReference>
<evidence type="ECO:0000313" key="2">
    <source>
        <dbReference type="Proteomes" id="UP000335415"/>
    </source>
</evidence>
<reference evidence="1 2" key="1">
    <citation type="submission" date="2019-09" db="EMBL/GenBank/DDBJ databases">
        <authorList>
            <person name="Li Y."/>
        </authorList>
    </citation>
    <scope>NUCLEOTIDE SEQUENCE [LARGE SCALE GENOMIC DNA]</scope>
    <source>
        <strain evidence="1 2">L3-3HA</strain>
    </source>
</reference>
<evidence type="ECO:0000313" key="1">
    <source>
        <dbReference type="EMBL" id="KAA8996661.1"/>
    </source>
</evidence>
<comment type="caution">
    <text evidence="1">The sequence shown here is derived from an EMBL/GenBank/DDBJ whole genome shotgun (WGS) entry which is preliminary data.</text>
</comment>
<evidence type="ECO:0008006" key="3">
    <source>
        <dbReference type="Google" id="ProtNLM"/>
    </source>
</evidence>
<proteinExistence type="predicted"/>
<dbReference type="RefSeq" id="WP_150436906.1">
    <property type="nucleotide sequence ID" value="NZ_VYKJ01000013.1"/>
</dbReference>
<dbReference type="PANTHER" id="PTHR43781">
    <property type="entry name" value="SACCHAROPINE DEHYDROGENASE"/>
    <property type="match status" value="1"/>
</dbReference>